<keyword evidence="5 6" id="KW-0472">Membrane</keyword>
<dbReference type="AlphaFoldDB" id="A0A1S7LNF9"/>
<dbReference type="CDD" id="cd06225">
    <property type="entry name" value="HAMP"/>
    <property type="match status" value="1"/>
</dbReference>
<evidence type="ECO:0000259" key="8">
    <source>
        <dbReference type="PROSITE" id="PS50885"/>
    </source>
</evidence>
<name>A0A1S7LNF9_MAGMO</name>
<dbReference type="Gene3D" id="3.30.70.1230">
    <property type="entry name" value="Nucleotide cyclase"/>
    <property type="match status" value="1"/>
</dbReference>
<dbReference type="PANTHER" id="PTHR43081:SF1">
    <property type="entry name" value="ADENYLATE CYCLASE, TERMINAL-DIFFERENTIATION SPECIFIC"/>
    <property type="match status" value="1"/>
</dbReference>
<dbReference type="EMBL" id="LO017727">
    <property type="protein sequence ID" value="CRH07286.1"/>
    <property type="molecule type" value="Genomic_DNA"/>
</dbReference>
<feature type="domain" description="Guanylate cyclase" evidence="7">
    <location>
        <begin position="451"/>
        <end position="583"/>
    </location>
</feature>
<evidence type="ECO:0000256" key="3">
    <source>
        <dbReference type="ARBA" id="ARBA00022692"/>
    </source>
</evidence>
<dbReference type="GO" id="GO:0006171">
    <property type="term" value="P:cAMP biosynthetic process"/>
    <property type="evidence" value="ECO:0007669"/>
    <property type="project" value="TreeGrafter"/>
</dbReference>
<accession>A0A1S7LNF9</accession>
<keyword evidence="2" id="KW-1003">Cell membrane</keyword>
<evidence type="ECO:0000256" key="2">
    <source>
        <dbReference type="ARBA" id="ARBA00022475"/>
    </source>
</evidence>
<dbReference type="Pfam" id="PF02743">
    <property type="entry name" value="dCache_1"/>
    <property type="match status" value="1"/>
</dbReference>
<dbReference type="GO" id="GO:0004016">
    <property type="term" value="F:adenylate cyclase activity"/>
    <property type="evidence" value="ECO:0007669"/>
    <property type="project" value="UniProtKB-EC"/>
</dbReference>
<keyword evidence="9" id="KW-0456">Lyase</keyword>
<evidence type="ECO:0000256" key="4">
    <source>
        <dbReference type="ARBA" id="ARBA00022989"/>
    </source>
</evidence>
<gene>
    <name evidence="9" type="ORF">MAGMO_3145</name>
</gene>
<dbReference type="EC" id="4.6.1.1" evidence="9"/>
<proteinExistence type="predicted"/>
<dbReference type="GO" id="GO:0005886">
    <property type="term" value="C:plasma membrane"/>
    <property type="evidence" value="ECO:0007669"/>
    <property type="project" value="UniProtKB-SubCell"/>
</dbReference>
<dbReference type="InterPro" id="IPR029787">
    <property type="entry name" value="Nucleotide_cyclase"/>
</dbReference>
<evidence type="ECO:0000256" key="6">
    <source>
        <dbReference type="SAM" id="Phobius"/>
    </source>
</evidence>
<sequence length="712" mass="78831">MPFNLRINLRVGIAFAFGMVMITLTVALIGYLYWNNTKLMVSTISEIMQRSSKTISRDVQGLIAPVSQLVSASTELVKNDQGFLQTVQGLGYFHRQLKSLPQVYSTYVGYSGEGDFYQVFNLPPSLKSLGPSKNPLPEEARSAVRILDNSSGKRADSFIFYKEWGDVLAVDRGPARYDPRKRPWYKLSWEQPGTSISKAYVFSSSGLVGLTVSHRVATSNGIPIGTVGADITLDTISGFLKKARIGKEGRVFIINGDGQLVAHPDPNMAVKSEAGKLKLVKATEALDPFVVDAVNAYKKKGEKQFEASLGPHDDAYLVAFTPFESGPDWTVGVMVRKDELTGPLEESSVEILIAGLAAIAIALLTFGALSRLLTGPLQKIVQETHKIQAFDLSGRLEAKSVINEVHQLTTAVQTMKRSLRSFSVYVPKEIVRVIVSENSDASIGSRRQQLTVMFSDIAGFSKITEGLPPEQLVSSLSEYFEQMSQQIHQTEGTVDKFIGDAIMAMWNAPIPDANHVVHGCEAMLRCHQAGLLLAEQFKERNFDPFYTRIGLHTGEAVVGNVGSQDRMQYSSFGNTINLAARLESMNKYYGTYLLVSEQVEQQAAEQFHFRHLDKVVAVGTTQPMNIYELVGAKDPHSPVAITAEQLSRLQSWEEAMALYETRQWDAAAAAFARFQKHYPDDKCAEMLIKRCQEYTTLPPPSDWDGAQWLKSK</sequence>
<dbReference type="SMART" id="SM00044">
    <property type="entry name" value="CYCc"/>
    <property type="match status" value="1"/>
</dbReference>
<dbReference type="PROSITE" id="PS50885">
    <property type="entry name" value="HAMP"/>
    <property type="match status" value="1"/>
</dbReference>
<feature type="domain" description="HAMP" evidence="8">
    <location>
        <begin position="371"/>
        <end position="424"/>
    </location>
</feature>
<dbReference type="Pfam" id="PF00672">
    <property type="entry name" value="HAMP"/>
    <property type="match status" value="1"/>
</dbReference>
<keyword evidence="3 6" id="KW-0812">Transmembrane</keyword>
<evidence type="ECO:0000256" key="1">
    <source>
        <dbReference type="ARBA" id="ARBA00004651"/>
    </source>
</evidence>
<protein>
    <submittedName>
        <fullName evidence="9">Putative adenylate/guanylate cyclase</fullName>
        <ecNumber evidence="9">4.6.1.1</ecNumber>
    </submittedName>
</protein>
<dbReference type="CDD" id="cd07302">
    <property type="entry name" value="CHD"/>
    <property type="match status" value="1"/>
</dbReference>
<dbReference type="Gene3D" id="6.10.340.10">
    <property type="match status" value="1"/>
</dbReference>
<dbReference type="CDD" id="cd12912">
    <property type="entry name" value="PDC2_MCP_like"/>
    <property type="match status" value="1"/>
</dbReference>
<dbReference type="InterPro" id="IPR033479">
    <property type="entry name" value="dCache_1"/>
</dbReference>
<evidence type="ECO:0000259" key="7">
    <source>
        <dbReference type="PROSITE" id="PS50125"/>
    </source>
</evidence>
<dbReference type="PROSITE" id="PS50125">
    <property type="entry name" value="GUANYLATE_CYCLASE_2"/>
    <property type="match status" value="1"/>
</dbReference>
<dbReference type="InterPro" id="IPR001054">
    <property type="entry name" value="A/G_cyclase"/>
</dbReference>
<dbReference type="InterPro" id="IPR003660">
    <property type="entry name" value="HAMP_dom"/>
</dbReference>
<organism evidence="9">
    <name type="scientific">Magnetococcus massalia (strain MO-1)</name>
    <dbReference type="NCBI Taxonomy" id="451514"/>
    <lineage>
        <taxon>Bacteria</taxon>
        <taxon>Pseudomonadati</taxon>
        <taxon>Pseudomonadota</taxon>
        <taxon>Magnetococcia</taxon>
        <taxon>Magnetococcales</taxon>
        <taxon>Magnetococcaceae</taxon>
        <taxon>Magnetococcus</taxon>
    </lineage>
</organism>
<dbReference type="Pfam" id="PF00211">
    <property type="entry name" value="Guanylate_cyc"/>
    <property type="match status" value="1"/>
</dbReference>
<evidence type="ECO:0000256" key="5">
    <source>
        <dbReference type="ARBA" id="ARBA00023136"/>
    </source>
</evidence>
<comment type="subcellular location">
    <subcellularLocation>
        <location evidence="1">Cell membrane</location>
        <topology evidence="1">Multi-pass membrane protein</topology>
    </subcellularLocation>
</comment>
<dbReference type="Gene3D" id="3.30.450.20">
    <property type="entry name" value="PAS domain"/>
    <property type="match status" value="1"/>
</dbReference>
<feature type="transmembrane region" description="Helical" evidence="6">
    <location>
        <begin position="12"/>
        <end position="34"/>
    </location>
</feature>
<dbReference type="PANTHER" id="PTHR43081">
    <property type="entry name" value="ADENYLATE CYCLASE, TERMINAL-DIFFERENTIATION SPECIFIC-RELATED"/>
    <property type="match status" value="1"/>
</dbReference>
<reference evidence="9" key="1">
    <citation type="submission" date="2015-04" db="EMBL/GenBank/DDBJ databases">
        <authorList>
            <person name="Syromyatnikov M.Y."/>
            <person name="Popov V.N."/>
        </authorList>
    </citation>
    <scope>NUCLEOTIDE SEQUENCE</scope>
    <source>
        <strain evidence="9">MO-1</strain>
    </source>
</reference>
<dbReference type="InterPro" id="IPR050697">
    <property type="entry name" value="Adenylyl/Guanylyl_Cyclase_3/4"/>
</dbReference>
<keyword evidence="4 6" id="KW-1133">Transmembrane helix</keyword>
<dbReference type="SUPFAM" id="SSF55073">
    <property type="entry name" value="Nucleotide cyclase"/>
    <property type="match status" value="1"/>
</dbReference>
<evidence type="ECO:0000313" key="9">
    <source>
        <dbReference type="EMBL" id="CRH07286.1"/>
    </source>
</evidence>
<dbReference type="GO" id="GO:0035556">
    <property type="term" value="P:intracellular signal transduction"/>
    <property type="evidence" value="ECO:0007669"/>
    <property type="project" value="InterPro"/>
</dbReference>